<comment type="caution">
    <text evidence="5">The sequence shown here is derived from an EMBL/GenBank/DDBJ whole genome shotgun (WGS) entry which is preliminary data.</text>
</comment>
<keyword evidence="3" id="KW-0597">Phosphoprotein</keyword>
<evidence type="ECO:0000313" key="7">
    <source>
        <dbReference type="Proteomes" id="UP000094067"/>
    </source>
</evidence>
<accession>A0A1E3A4J3</accession>
<dbReference type="RefSeq" id="WP_069153689.1">
    <property type="nucleotide sequence ID" value="NZ_MCGH01000003.1"/>
</dbReference>
<feature type="modified residue" description="4-aspartylphosphate" evidence="3">
    <location>
        <position position="58"/>
    </location>
</feature>
<dbReference type="SUPFAM" id="SSF52172">
    <property type="entry name" value="CheY-like"/>
    <property type="match status" value="1"/>
</dbReference>
<evidence type="ECO:0000256" key="3">
    <source>
        <dbReference type="PROSITE-ProRule" id="PRU00169"/>
    </source>
</evidence>
<reference evidence="6 8" key="2">
    <citation type="submission" date="2016-08" db="EMBL/GenBank/DDBJ databases">
        <authorList>
            <person name="Seilhamer J.J."/>
        </authorList>
    </citation>
    <scope>NUCLEOTIDE SEQUENCE [LARGE SCALE GENOMIC DNA]</scope>
    <source>
        <strain evidence="6 8">NML150140-1</strain>
    </source>
</reference>
<evidence type="ECO:0000313" key="6">
    <source>
        <dbReference type="EMBL" id="ODR48374.1"/>
    </source>
</evidence>
<dbReference type="InterPro" id="IPR011006">
    <property type="entry name" value="CheY-like_superfamily"/>
</dbReference>
<evidence type="ECO:0000259" key="4">
    <source>
        <dbReference type="PROSITE" id="PS50110"/>
    </source>
</evidence>
<proteinExistence type="predicted"/>
<dbReference type="EMBL" id="MEHA01000017">
    <property type="protein sequence ID" value="ODR48374.1"/>
    <property type="molecule type" value="Genomic_DNA"/>
</dbReference>
<dbReference type="OrthoDB" id="1999086at2"/>
<dbReference type="Proteomes" id="UP000094067">
    <property type="component" value="Unassembled WGS sequence"/>
</dbReference>
<protein>
    <recommendedName>
        <fullName evidence="1">Stage 0 sporulation protein A homolog</fullName>
    </recommendedName>
</protein>
<dbReference type="GO" id="GO:0000160">
    <property type="term" value="P:phosphorelay signal transduction system"/>
    <property type="evidence" value="ECO:0007669"/>
    <property type="project" value="InterPro"/>
</dbReference>
<name>A0A1E3A4J3_9FIRM</name>
<dbReference type="InterPro" id="IPR001789">
    <property type="entry name" value="Sig_transdc_resp-reg_receiver"/>
</dbReference>
<dbReference type="EMBL" id="MCGH01000003">
    <property type="protein sequence ID" value="ODM03136.1"/>
    <property type="molecule type" value="Genomic_DNA"/>
</dbReference>
<dbReference type="PROSITE" id="PS50110">
    <property type="entry name" value="RESPONSE_REGULATORY"/>
    <property type="match status" value="1"/>
</dbReference>
<comment type="function">
    <text evidence="2">May play the central regulatory role in sporulation. It may be an element of the effector pathway responsible for the activation of sporulation genes in response to nutritional stress. Spo0A may act in concert with spo0H (a sigma factor) to control the expression of some genes that are critical to the sporulation process.</text>
</comment>
<dbReference type="PATRIC" id="fig|1432052.4.peg.4353"/>
<sequence length="258" mass="29458">MHLAVCDDNIADRKQTERLLGRESDRRINTTGVLYVDSFGNRNAILSTPMIYDGLFMDMVEDGCNAAEIARELRKAGSRLPIIFCCSKINYREEKDLPDNCYFLDKPIQPDKLTEMVEILLTIKNSQEKKLEFRTDTKTFYLKEEDIMYAYPDDRFVRIHQANGENRECVATMLNFCATLGFDIDYSARGTTKLDIGYIRVSESGLLAMIGCSAVINLKYVDKISFFQLSMIDGHKIKISPSSRKALCAMVSEIRTDF</sequence>
<dbReference type="Gene3D" id="2.40.50.1020">
    <property type="entry name" value="LytTr DNA-binding domain"/>
    <property type="match status" value="1"/>
</dbReference>
<reference evidence="5 7" key="1">
    <citation type="submission" date="2016-07" db="EMBL/GenBank/DDBJ databases">
        <title>Characterization of isolates of Eisenbergiella tayi derived from blood cultures, using whole genome sequencing.</title>
        <authorList>
            <person name="Burdz T."/>
            <person name="Wiebe D."/>
            <person name="Huynh C."/>
            <person name="Bernard K."/>
        </authorList>
    </citation>
    <scope>NUCLEOTIDE SEQUENCE [LARGE SCALE GENOMIC DNA]</scope>
    <source>
        <strain evidence="5 7">NML 110608</strain>
    </source>
</reference>
<evidence type="ECO:0000313" key="8">
    <source>
        <dbReference type="Proteomes" id="UP000094271"/>
    </source>
</evidence>
<dbReference type="Gene3D" id="3.40.50.2300">
    <property type="match status" value="1"/>
</dbReference>
<evidence type="ECO:0000256" key="2">
    <source>
        <dbReference type="ARBA" id="ARBA00024867"/>
    </source>
</evidence>
<evidence type="ECO:0000256" key="1">
    <source>
        <dbReference type="ARBA" id="ARBA00018672"/>
    </source>
</evidence>
<dbReference type="AlphaFoldDB" id="A0A1E3A4J3"/>
<evidence type="ECO:0000313" key="5">
    <source>
        <dbReference type="EMBL" id="ODM03136.1"/>
    </source>
</evidence>
<organism evidence="5 7">
    <name type="scientific">Eisenbergiella tayi</name>
    <dbReference type="NCBI Taxonomy" id="1432052"/>
    <lineage>
        <taxon>Bacteria</taxon>
        <taxon>Bacillati</taxon>
        <taxon>Bacillota</taxon>
        <taxon>Clostridia</taxon>
        <taxon>Lachnospirales</taxon>
        <taxon>Lachnospiraceae</taxon>
        <taxon>Eisenbergiella</taxon>
    </lineage>
</organism>
<gene>
    <name evidence="6" type="ORF">BEI59_20670</name>
    <name evidence="5" type="ORF">BEI61_03930</name>
</gene>
<feature type="domain" description="Response regulatory" evidence="4">
    <location>
        <begin position="2"/>
        <end position="121"/>
    </location>
</feature>
<dbReference type="Proteomes" id="UP000094271">
    <property type="component" value="Unassembled WGS sequence"/>
</dbReference>